<evidence type="ECO:0000313" key="3">
    <source>
        <dbReference type="EMBL" id="PIR87354.1"/>
    </source>
</evidence>
<dbReference type="PROSITE" id="PS50164">
    <property type="entry name" value="GIY_YIG"/>
    <property type="match status" value="1"/>
</dbReference>
<evidence type="ECO:0000256" key="1">
    <source>
        <dbReference type="ARBA" id="ARBA00007435"/>
    </source>
</evidence>
<dbReference type="EMBL" id="PFBD01000007">
    <property type="protein sequence ID" value="PIR87354.1"/>
    <property type="molecule type" value="Genomic_DNA"/>
</dbReference>
<dbReference type="PANTHER" id="PTHR34477:SF5">
    <property type="entry name" value="BSL5627 PROTEIN"/>
    <property type="match status" value="1"/>
</dbReference>
<dbReference type="Gene3D" id="3.40.1440.10">
    <property type="entry name" value="GIY-YIG endonuclease"/>
    <property type="match status" value="1"/>
</dbReference>
<name>A0A2H0ULR5_9BACT</name>
<dbReference type="Proteomes" id="UP000229526">
    <property type="component" value="Unassembled WGS sequence"/>
</dbReference>
<protein>
    <submittedName>
        <fullName evidence="3">Excinuclease ABC subunit C</fullName>
    </submittedName>
</protein>
<evidence type="ECO:0000259" key="2">
    <source>
        <dbReference type="PROSITE" id="PS50164"/>
    </source>
</evidence>
<dbReference type="AlphaFoldDB" id="A0A2H0ULR5"/>
<proteinExistence type="inferred from homology"/>
<accession>A0A2H0ULR5</accession>
<dbReference type="InterPro" id="IPR050190">
    <property type="entry name" value="UPF0213_domain"/>
</dbReference>
<dbReference type="SUPFAM" id="SSF82771">
    <property type="entry name" value="GIY-YIG endonuclease"/>
    <property type="match status" value="1"/>
</dbReference>
<organism evidence="3 4">
    <name type="scientific">Candidatus Harrisonbacteria bacterium CG10_big_fil_rev_8_21_14_0_10_49_15</name>
    <dbReference type="NCBI Taxonomy" id="1974587"/>
    <lineage>
        <taxon>Bacteria</taxon>
        <taxon>Candidatus Harrisoniibacteriota</taxon>
    </lineage>
</organism>
<feature type="domain" description="GIY-YIG" evidence="2">
    <location>
        <begin position="3"/>
        <end position="79"/>
    </location>
</feature>
<evidence type="ECO:0000313" key="4">
    <source>
        <dbReference type="Proteomes" id="UP000229526"/>
    </source>
</evidence>
<dbReference type="PANTHER" id="PTHR34477">
    <property type="entry name" value="UPF0213 PROTEIN YHBQ"/>
    <property type="match status" value="1"/>
</dbReference>
<dbReference type="Pfam" id="PF01541">
    <property type="entry name" value="GIY-YIG"/>
    <property type="match status" value="1"/>
</dbReference>
<gene>
    <name evidence="3" type="ORF">COU11_00810</name>
</gene>
<dbReference type="SMART" id="SM00465">
    <property type="entry name" value="GIYc"/>
    <property type="match status" value="1"/>
</dbReference>
<dbReference type="InterPro" id="IPR000305">
    <property type="entry name" value="GIY-YIG_endonuc"/>
</dbReference>
<reference evidence="4" key="1">
    <citation type="submission" date="2017-09" db="EMBL/GenBank/DDBJ databases">
        <title>Depth-based differentiation of microbial function through sediment-hosted aquifers and enrichment of novel symbionts in the deep terrestrial subsurface.</title>
        <authorList>
            <person name="Probst A.J."/>
            <person name="Ladd B."/>
            <person name="Jarett J.K."/>
            <person name="Geller-Mcgrath D.E."/>
            <person name="Sieber C.M.K."/>
            <person name="Emerson J.B."/>
            <person name="Anantharaman K."/>
            <person name="Thomas B.C."/>
            <person name="Malmstrom R."/>
            <person name="Stieglmeier M."/>
            <person name="Klingl A."/>
            <person name="Woyke T."/>
            <person name="Ryan C.M."/>
            <person name="Banfield J.F."/>
        </authorList>
    </citation>
    <scope>NUCLEOTIDE SEQUENCE [LARGE SCALE GENOMIC DNA]</scope>
</reference>
<sequence>MQRSYYVYILASKRNGTLYIGVTNDLEKRVYQHQQHLIPGFTQKYNATLLVYYEETGSVEAAIRREKQLKKWNRAWKIRKIEEQNPEWRDLSKGWRLDPTIKPEDDRKV</sequence>
<comment type="similarity">
    <text evidence="1">Belongs to the UPF0213 family.</text>
</comment>
<comment type="caution">
    <text evidence="3">The sequence shown here is derived from an EMBL/GenBank/DDBJ whole genome shotgun (WGS) entry which is preliminary data.</text>
</comment>
<dbReference type="CDD" id="cd10448">
    <property type="entry name" value="GIY-YIG_unchar_3"/>
    <property type="match status" value="1"/>
</dbReference>
<dbReference type="InterPro" id="IPR035901">
    <property type="entry name" value="GIY-YIG_endonuc_sf"/>
</dbReference>